<accession>A0A098BJM3</accession>
<dbReference type="Proteomes" id="UP000042997">
    <property type="component" value="Unassembled WGS sequence"/>
</dbReference>
<gene>
    <name evidence="2" type="ORF">RHRU231_450116</name>
</gene>
<protein>
    <submittedName>
        <fullName evidence="2">Uncharacterized protein</fullName>
    </submittedName>
</protein>
<evidence type="ECO:0000313" key="3">
    <source>
        <dbReference type="Proteomes" id="UP000042997"/>
    </source>
</evidence>
<dbReference type="EMBL" id="CCSD01000056">
    <property type="protein sequence ID" value="CDZ88949.1"/>
    <property type="molecule type" value="Genomic_DNA"/>
</dbReference>
<dbReference type="AlphaFoldDB" id="A0A098BJM3"/>
<feature type="region of interest" description="Disordered" evidence="1">
    <location>
        <begin position="132"/>
        <end position="159"/>
    </location>
</feature>
<reference evidence="2 3" key="1">
    <citation type="journal article" date="2014" name="Genome Announc.">
        <title>Draft Genome Sequence of Propane- and Butane-Oxidizing Actinobacterium Rhodococcus ruber IEGM 231.</title>
        <authorList>
            <person name="Ivshina I.B."/>
            <person name="Kuyukina M.S."/>
            <person name="Krivoruchko A.V."/>
            <person name="Barbe V."/>
            <person name="Fischer C."/>
        </authorList>
    </citation>
    <scope>NUCLEOTIDE SEQUENCE [LARGE SCALE GENOMIC DNA]</scope>
</reference>
<sequence>MKPGDRIAQMIADPDLTGDTLLFAICLHDLLWRRKTDPAYRLRTNTNGAALREITKTATGREDKRLWWVRDIIRDDVPRYDIDPPHTVRCGAPMIRRASVCGKATSATWMDRDPVTGEKRWVGFCNRHRSHDRESERRERHERWQANGKPEPAPNRGGVLPRYFKTDWSEWWGWAAPGLTPSSGEREAGLPRPVFTLIQGGAE</sequence>
<proteinExistence type="predicted"/>
<name>A0A098BJM3_9NOCA</name>
<evidence type="ECO:0000256" key="1">
    <source>
        <dbReference type="SAM" id="MobiDB-lite"/>
    </source>
</evidence>
<evidence type="ECO:0000313" key="2">
    <source>
        <dbReference type="EMBL" id="CDZ88949.1"/>
    </source>
</evidence>
<organism evidence="2 3">
    <name type="scientific">Rhodococcus ruber</name>
    <dbReference type="NCBI Taxonomy" id="1830"/>
    <lineage>
        <taxon>Bacteria</taxon>
        <taxon>Bacillati</taxon>
        <taxon>Actinomycetota</taxon>
        <taxon>Actinomycetes</taxon>
        <taxon>Mycobacteriales</taxon>
        <taxon>Nocardiaceae</taxon>
        <taxon>Rhodococcus</taxon>
    </lineage>
</organism>
<feature type="compositionally biased region" description="Basic and acidic residues" evidence="1">
    <location>
        <begin position="132"/>
        <end position="144"/>
    </location>
</feature>